<gene>
    <name evidence="7" type="primary">rnpA</name>
    <name evidence="9" type="ORF">AMJ44_00615</name>
</gene>
<dbReference type="GO" id="GO:0004526">
    <property type="term" value="F:ribonuclease P activity"/>
    <property type="evidence" value="ECO:0007669"/>
    <property type="project" value="UniProtKB-UniRule"/>
</dbReference>
<comment type="function">
    <text evidence="1 7">RNaseP catalyzes the removal of the 5'-leader sequence from pre-tRNA to produce the mature 5'-terminus. It can also cleave other RNA substrates such as 4.5S RNA. The protein component plays an auxiliary but essential role in vivo by binding to the 5'-leader sequence and broadening the substrate specificity of the ribozyme.</text>
</comment>
<evidence type="ECO:0000256" key="8">
    <source>
        <dbReference type="NCBIfam" id="TIGR00188"/>
    </source>
</evidence>
<organism evidence="9 10">
    <name type="scientific">candidate division WOR-1 bacterium DG_54_3</name>
    <dbReference type="NCBI Taxonomy" id="1703775"/>
    <lineage>
        <taxon>Bacteria</taxon>
        <taxon>Bacillati</taxon>
        <taxon>Saganbacteria</taxon>
    </lineage>
</organism>
<comment type="subunit">
    <text evidence="7">Consists of a catalytic RNA component (M1 or rnpB) and a protein subunit.</text>
</comment>
<evidence type="ECO:0000256" key="1">
    <source>
        <dbReference type="ARBA" id="ARBA00002663"/>
    </source>
</evidence>
<dbReference type="HAMAP" id="MF_00227">
    <property type="entry name" value="RNase_P"/>
    <property type="match status" value="1"/>
</dbReference>
<dbReference type="EMBL" id="LIZX01000004">
    <property type="protein sequence ID" value="KPJ70248.1"/>
    <property type="molecule type" value="Genomic_DNA"/>
</dbReference>
<dbReference type="GO" id="GO:0030677">
    <property type="term" value="C:ribonuclease P complex"/>
    <property type="evidence" value="ECO:0007669"/>
    <property type="project" value="TreeGrafter"/>
</dbReference>
<dbReference type="Gene3D" id="3.30.230.10">
    <property type="match status" value="1"/>
</dbReference>
<comment type="similarity">
    <text evidence="7">Belongs to the RnpA family.</text>
</comment>
<sequence>MKETYGPRERIRNKRDFLILFKEGKRYKDKYFNLIYLPNNLDFSRMAVIVSKKVGNAVARNKMKRWVRDLFRRNKEHLKHDLDILIIIKEEIQETSWKILRDNYLRAVKSIGKEQS</sequence>
<protein>
    <recommendedName>
        <fullName evidence="7 8">Ribonuclease P protein component</fullName>
        <shortName evidence="7">RNase P protein</shortName>
        <shortName evidence="7">RNaseP protein</shortName>
        <ecNumber evidence="7 8">3.1.26.5</ecNumber>
    </recommendedName>
    <alternativeName>
        <fullName evidence="7">Protein C5</fullName>
    </alternativeName>
</protein>
<dbReference type="GO" id="GO:0000049">
    <property type="term" value="F:tRNA binding"/>
    <property type="evidence" value="ECO:0007669"/>
    <property type="project" value="UniProtKB-UniRule"/>
</dbReference>
<keyword evidence="5 7" id="KW-0378">Hydrolase</keyword>
<dbReference type="InterPro" id="IPR014721">
    <property type="entry name" value="Ribsml_uS5_D2-typ_fold_subgr"/>
</dbReference>
<comment type="catalytic activity">
    <reaction evidence="7">
        <text>Endonucleolytic cleavage of RNA, removing 5'-extranucleotides from tRNA precursor.</text>
        <dbReference type="EC" id="3.1.26.5"/>
    </reaction>
</comment>
<evidence type="ECO:0000256" key="4">
    <source>
        <dbReference type="ARBA" id="ARBA00022759"/>
    </source>
</evidence>
<proteinExistence type="inferred from homology"/>
<reference evidence="9 10" key="1">
    <citation type="journal article" date="2015" name="Microbiome">
        <title>Genomic resolution of linkages in carbon, nitrogen, and sulfur cycling among widespread estuary sediment bacteria.</title>
        <authorList>
            <person name="Baker B.J."/>
            <person name="Lazar C.S."/>
            <person name="Teske A.P."/>
            <person name="Dick G.J."/>
        </authorList>
    </citation>
    <scope>NUCLEOTIDE SEQUENCE [LARGE SCALE GENOMIC DNA]</scope>
    <source>
        <strain evidence="9">DG_54_3</strain>
    </source>
</reference>
<keyword evidence="3 7" id="KW-0540">Nuclease</keyword>
<evidence type="ECO:0000313" key="10">
    <source>
        <dbReference type="Proteomes" id="UP000051861"/>
    </source>
</evidence>
<evidence type="ECO:0000256" key="2">
    <source>
        <dbReference type="ARBA" id="ARBA00022694"/>
    </source>
</evidence>
<dbReference type="InterPro" id="IPR000100">
    <property type="entry name" value="RNase_P"/>
</dbReference>
<dbReference type="NCBIfam" id="TIGR00188">
    <property type="entry name" value="rnpA"/>
    <property type="match status" value="1"/>
</dbReference>
<dbReference type="GO" id="GO:0001682">
    <property type="term" value="P:tRNA 5'-leader removal"/>
    <property type="evidence" value="ECO:0007669"/>
    <property type="project" value="UniProtKB-UniRule"/>
</dbReference>
<dbReference type="AlphaFoldDB" id="A0A0S7Y6E8"/>
<dbReference type="PATRIC" id="fig|1703775.3.peg.110"/>
<evidence type="ECO:0000256" key="5">
    <source>
        <dbReference type="ARBA" id="ARBA00022801"/>
    </source>
</evidence>
<dbReference type="InterPro" id="IPR020568">
    <property type="entry name" value="Ribosomal_Su5_D2-typ_SF"/>
</dbReference>
<dbReference type="GO" id="GO:0042781">
    <property type="term" value="F:3'-tRNA processing endoribonuclease activity"/>
    <property type="evidence" value="ECO:0007669"/>
    <property type="project" value="TreeGrafter"/>
</dbReference>
<dbReference type="PROSITE" id="PS00648">
    <property type="entry name" value="RIBONUCLEASE_P"/>
    <property type="match status" value="1"/>
</dbReference>
<dbReference type="PANTHER" id="PTHR33992:SF1">
    <property type="entry name" value="RIBONUCLEASE P PROTEIN COMPONENT"/>
    <property type="match status" value="1"/>
</dbReference>
<dbReference type="SUPFAM" id="SSF54211">
    <property type="entry name" value="Ribosomal protein S5 domain 2-like"/>
    <property type="match status" value="1"/>
</dbReference>
<dbReference type="Proteomes" id="UP000051861">
    <property type="component" value="Unassembled WGS sequence"/>
</dbReference>
<evidence type="ECO:0000256" key="7">
    <source>
        <dbReference type="HAMAP-Rule" id="MF_00227"/>
    </source>
</evidence>
<dbReference type="PANTHER" id="PTHR33992">
    <property type="entry name" value="RIBONUCLEASE P PROTEIN COMPONENT"/>
    <property type="match status" value="1"/>
</dbReference>
<dbReference type="InterPro" id="IPR020539">
    <property type="entry name" value="RNase_P_CS"/>
</dbReference>
<name>A0A0S7Y6E8_UNCSA</name>
<dbReference type="EC" id="3.1.26.5" evidence="7 8"/>
<accession>A0A0S7Y6E8</accession>
<keyword evidence="6 7" id="KW-0694">RNA-binding</keyword>
<dbReference type="Pfam" id="PF00825">
    <property type="entry name" value="Ribonuclease_P"/>
    <property type="match status" value="1"/>
</dbReference>
<evidence type="ECO:0000313" key="9">
    <source>
        <dbReference type="EMBL" id="KPJ70248.1"/>
    </source>
</evidence>
<keyword evidence="2 7" id="KW-0819">tRNA processing</keyword>
<evidence type="ECO:0000256" key="6">
    <source>
        <dbReference type="ARBA" id="ARBA00022884"/>
    </source>
</evidence>
<keyword evidence="4 7" id="KW-0255">Endonuclease</keyword>
<comment type="caution">
    <text evidence="9">The sequence shown here is derived from an EMBL/GenBank/DDBJ whole genome shotgun (WGS) entry which is preliminary data.</text>
</comment>
<evidence type="ECO:0000256" key="3">
    <source>
        <dbReference type="ARBA" id="ARBA00022722"/>
    </source>
</evidence>